<dbReference type="Proteomes" id="UP001232156">
    <property type="component" value="Unassembled WGS sequence"/>
</dbReference>
<comment type="caution">
    <text evidence="16">The sequence shown here is derived from an EMBL/GenBank/DDBJ whole genome shotgun (WGS) entry which is preliminary data.</text>
</comment>
<evidence type="ECO:0000256" key="8">
    <source>
        <dbReference type="ARBA" id="ARBA00022764"/>
    </source>
</evidence>
<dbReference type="EC" id="1.7.2.1" evidence="4 12"/>
<dbReference type="PANTHER" id="PTHR11709">
    <property type="entry name" value="MULTI-COPPER OXIDASE"/>
    <property type="match status" value="1"/>
</dbReference>
<evidence type="ECO:0000256" key="3">
    <source>
        <dbReference type="ARBA" id="ARBA00011233"/>
    </source>
</evidence>
<comment type="subcellular location">
    <subcellularLocation>
        <location evidence="1">Periplasm</location>
    </subcellularLocation>
</comment>
<dbReference type="InterPro" id="IPR045087">
    <property type="entry name" value="Cu-oxidase_fam"/>
</dbReference>
<dbReference type="Pfam" id="PF07732">
    <property type="entry name" value="Cu-oxidase_3"/>
    <property type="match status" value="1"/>
</dbReference>
<dbReference type="CDD" id="cd11020">
    <property type="entry name" value="CuRO_1_CuNIR"/>
    <property type="match status" value="1"/>
</dbReference>
<dbReference type="PRINTS" id="PR00695">
    <property type="entry name" value="CUNO2RDTASE"/>
</dbReference>
<dbReference type="RefSeq" id="WP_347286809.1">
    <property type="nucleotide sequence ID" value="NZ_JAUZQE010000011.1"/>
</dbReference>
<dbReference type="Pfam" id="PF07731">
    <property type="entry name" value="Cu-oxidase_2"/>
    <property type="match status" value="1"/>
</dbReference>
<comment type="similarity">
    <text evidence="2 12">Belongs to the multicopper oxidase family.</text>
</comment>
<proteinExistence type="inferred from homology"/>
<evidence type="ECO:0000256" key="4">
    <source>
        <dbReference type="ARBA" id="ARBA00011882"/>
    </source>
</evidence>
<evidence type="ECO:0000259" key="13">
    <source>
        <dbReference type="Pfam" id="PF00127"/>
    </source>
</evidence>
<evidence type="ECO:0000256" key="6">
    <source>
        <dbReference type="ARBA" id="ARBA00022723"/>
    </source>
</evidence>
<evidence type="ECO:0000256" key="2">
    <source>
        <dbReference type="ARBA" id="ARBA00010609"/>
    </source>
</evidence>
<feature type="domain" description="Plastocyanin-like" evidence="15">
    <location>
        <begin position="216"/>
        <end position="316"/>
    </location>
</feature>
<dbReference type="InterPro" id="IPR000923">
    <property type="entry name" value="BlueCu_1"/>
</dbReference>
<keyword evidence="10 12" id="KW-0186">Copper</keyword>
<evidence type="ECO:0000256" key="1">
    <source>
        <dbReference type="ARBA" id="ARBA00004418"/>
    </source>
</evidence>
<comment type="cofactor">
    <cofactor evidence="12">
        <name>Cu(+)</name>
        <dbReference type="ChEBI" id="CHEBI:49552"/>
    </cofactor>
    <text evidence="12">Binds 1 Cu(+) ion.</text>
</comment>
<keyword evidence="17" id="KW-1185">Reference proteome</keyword>
<accession>A0ABU1D5I5</accession>
<dbReference type="EMBL" id="JAUZQE010000011">
    <property type="protein sequence ID" value="MDR4125633.1"/>
    <property type="molecule type" value="Genomic_DNA"/>
</dbReference>
<feature type="domain" description="Blue (type 1) copper" evidence="13">
    <location>
        <begin position="89"/>
        <end position="165"/>
    </location>
</feature>
<evidence type="ECO:0000256" key="7">
    <source>
        <dbReference type="ARBA" id="ARBA00022737"/>
    </source>
</evidence>
<evidence type="ECO:0000313" key="17">
    <source>
        <dbReference type="Proteomes" id="UP001232156"/>
    </source>
</evidence>
<gene>
    <name evidence="16" type="primary">nirK</name>
    <name evidence="16" type="ORF">Q8947_06500</name>
</gene>
<keyword evidence="6 12" id="KW-0479">Metal-binding</keyword>
<keyword evidence="9 12" id="KW-0560">Oxidoreductase</keyword>
<evidence type="ECO:0000259" key="14">
    <source>
        <dbReference type="Pfam" id="PF07731"/>
    </source>
</evidence>
<dbReference type="NCBIfam" id="TIGR02376">
    <property type="entry name" value="Cu_nitrite_red"/>
    <property type="match status" value="1"/>
</dbReference>
<dbReference type="GO" id="GO:0050421">
    <property type="term" value="F:nitrite reductase (NO-forming) activity"/>
    <property type="evidence" value="ECO:0007669"/>
    <property type="project" value="UniProtKB-EC"/>
</dbReference>
<keyword evidence="8" id="KW-0574">Periplasm</keyword>
<feature type="signal peptide" evidence="12">
    <location>
        <begin position="1"/>
        <end position="23"/>
    </location>
</feature>
<evidence type="ECO:0000256" key="11">
    <source>
        <dbReference type="ARBA" id="ARBA00049340"/>
    </source>
</evidence>
<dbReference type="PROSITE" id="PS00079">
    <property type="entry name" value="MULTICOPPER_OXIDASE1"/>
    <property type="match status" value="1"/>
</dbReference>
<feature type="chain" id="PRO_5044977228" description="Copper-containing nitrite reductase" evidence="12">
    <location>
        <begin position="24"/>
        <end position="486"/>
    </location>
</feature>
<evidence type="ECO:0000256" key="12">
    <source>
        <dbReference type="RuleBase" id="RU365025"/>
    </source>
</evidence>
<dbReference type="InterPro" id="IPR008972">
    <property type="entry name" value="Cupredoxin"/>
</dbReference>
<keyword evidence="7" id="KW-0677">Repeat</keyword>
<dbReference type="InterPro" id="IPR011707">
    <property type="entry name" value="Cu-oxidase-like_N"/>
</dbReference>
<sequence>MRWSRRIVGFACAALMVPGVVWAQHAGHAGAGHDAAAGQSAQPVQVAAASASPQDVTYQADVVISLRTSISDGKLVFVGTSGAITDKVNPDLHVPENAVVQINLVNDDGAIHDIAVPEFNVKSDNITGKGAATAIVFRATKSGVFEYLCTLPGHKAAGMFGKLIVGEPPAQEKIDALDIAQDPTRVGTPVGDREPQHVTFDLETTEVLGFLTPGSTYRYWTFNNTVPGPFMRVRVGDTVTINMKNADDSHHIHSIDLHAVTGPGGGAAVTQAGPGQTKSFTFKAMQPGLYVYHCATPMVAQHITNGMYGMILVEPEGGLPPVDREFYIMQGELYTAQKHGAPGHQEFSLQKLLDEKPEHLMFNGTMNALTHDHKLKAKVGETVRIFFGVGGPNLTSSFHVIGEIFDRVYNQGSLTSPPLTDVQTTLVPPGGATMVEFKLDVPGNYILVDHALSRAEKGLAGILEVSGEENHEIFYSKEPVDPNSGH</sequence>
<protein>
    <recommendedName>
        <fullName evidence="5 12">Copper-containing nitrite reductase</fullName>
        <ecNumber evidence="4 12">1.7.2.1</ecNumber>
    </recommendedName>
</protein>
<feature type="domain" description="Plastocyanin-like" evidence="14">
    <location>
        <begin position="363"/>
        <end position="466"/>
    </location>
</feature>
<dbReference type="Gene3D" id="2.60.40.420">
    <property type="entry name" value="Cupredoxins - blue copper proteins"/>
    <property type="match status" value="3"/>
</dbReference>
<dbReference type="Pfam" id="PF00127">
    <property type="entry name" value="Copper-bind"/>
    <property type="match status" value="1"/>
</dbReference>
<dbReference type="InterPro" id="IPR011706">
    <property type="entry name" value="Cu-oxidase_C"/>
</dbReference>
<organism evidence="16 17">
    <name type="scientific">Yanghanlia caeni</name>
    <dbReference type="NCBI Taxonomy" id="3064283"/>
    <lineage>
        <taxon>Bacteria</taxon>
        <taxon>Pseudomonadati</taxon>
        <taxon>Pseudomonadota</taxon>
        <taxon>Betaproteobacteria</taxon>
        <taxon>Burkholderiales</taxon>
        <taxon>Alcaligenaceae</taxon>
        <taxon>Yanghanlia</taxon>
    </lineage>
</organism>
<reference evidence="16 17" key="1">
    <citation type="submission" date="2023-08" db="EMBL/GenBank/DDBJ databases">
        <title>Alcaligenaceae gen. nov., a novel taxon isolated from the sludge of Yixing Pesticide Factory.</title>
        <authorList>
            <person name="Ruan L."/>
        </authorList>
    </citation>
    <scope>NUCLEOTIDE SEQUENCE [LARGE SCALE GENOMIC DNA]</scope>
    <source>
        <strain evidence="16 17">LG-2</strain>
    </source>
</reference>
<dbReference type="SUPFAM" id="SSF49503">
    <property type="entry name" value="Cupredoxins"/>
    <property type="match status" value="3"/>
</dbReference>
<comment type="catalytic activity">
    <reaction evidence="11 12">
        <text>nitric oxide + Fe(III)-[cytochrome c] + H2O = Fe(II)-[cytochrome c] + nitrite + 2 H(+)</text>
        <dbReference type="Rhea" id="RHEA:15233"/>
        <dbReference type="Rhea" id="RHEA-COMP:10350"/>
        <dbReference type="Rhea" id="RHEA-COMP:14399"/>
        <dbReference type="ChEBI" id="CHEBI:15377"/>
        <dbReference type="ChEBI" id="CHEBI:15378"/>
        <dbReference type="ChEBI" id="CHEBI:16301"/>
        <dbReference type="ChEBI" id="CHEBI:16480"/>
        <dbReference type="ChEBI" id="CHEBI:29033"/>
        <dbReference type="ChEBI" id="CHEBI:29034"/>
        <dbReference type="EC" id="1.7.2.1"/>
    </reaction>
</comment>
<keyword evidence="12" id="KW-0732">Signal</keyword>
<comment type="subunit">
    <text evidence="3 12">Homotrimer.</text>
</comment>
<evidence type="ECO:0000313" key="16">
    <source>
        <dbReference type="EMBL" id="MDR4125633.1"/>
    </source>
</evidence>
<dbReference type="PANTHER" id="PTHR11709:SF394">
    <property type="entry name" value="FI03373P-RELATED"/>
    <property type="match status" value="1"/>
</dbReference>
<evidence type="ECO:0000256" key="9">
    <source>
        <dbReference type="ARBA" id="ARBA00023002"/>
    </source>
</evidence>
<evidence type="ECO:0000256" key="10">
    <source>
        <dbReference type="ARBA" id="ARBA00023008"/>
    </source>
</evidence>
<dbReference type="InterPro" id="IPR001287">
    <property type="entry name" value="NO2-reductase_Cu"/>
</dbReference>
<dbReference type="InterPro" id="IPR033138">
    <property type="entry name" value="Cu_oxidase_CS"/>
</dbReference>
<evidence type="ECO:0000259" key="15">
    <source>
        <dbReference type="Pfam" id="PF07732"/>
    </source>
</evidence>
<evidence type="ECO:0000256" key="5">
    <source>
        <dbReference type="ARBA" id="ARBA00017290"/>
    </source>
</evidence>
<comment type="cofactor">
    <cofactor evidence="12">
        <name>Cu(2+)</name>
        <dbReference type="ChEBI" id="CHEBI:29036"/>
    </cofactor>
    <text evidence="12">Binds 1 Cu(+) ion.</text>
</comment>
<dbReference type="CDD" id="cd04208">
    <property type="entry name" value="CuRO_2_CuNIR"/>
    <property type="match status" value="1"/>
</dbReference>
<name>A0ABU1D5I5_9BURK</name>